<gene>
    <name evidence="2" type="ORF">GKE01_17515</name>
</gene>
<protein>
    <recommendedName>
        <fullName evidence="1">NACHT domain-containing protein</fullName>
    </recommendedName>
</protein>
<reference evidence="2" key="1">
    <citation type="journal article" date="2019" name="Nat. Med.">
        <title>A library of human gut bacterial isolates paired with longitudinal multiomics data enables mechanistic microbiome research.</title>
        <authorList>
            <person name="Poyet M."/>
            <person name="Groussin M."/>
            <person name="Gibbons S.M."/>
            <person name="Avila-Pacheco J."/>
            <person name="Jiang X."/>
            <person name="Kearney S.M."/>
            <person name="Perrotta A.R."/>
            <person name="Berdy B."/>
            <person name="Zhao S."/>
            <person name="Lieberman T.D."/>
            <person name="Swanson P.K."/>
            <person name="Smith M."/>
            <person name="Roesemann S."/>
            <person name="Alexander J.E."/>
            <person name="Rich S.A."/>
            <person name="Livny J."/>
            <person name="Vlamakis H."/>
            <person name="Clish C."/>
            <person name="Bullock K."/>
            <person name="Deik A."/>
            <person name="Scott J."/>
            <person name="Pierce K.A."/>
            <person name="Xavier R.J."/>
            <person name="Alm E.J."/>
        </authorList>
    </citation>
    <scope>NUCLEOTIDE SEQUENCE</scope>
    <source>
        <strain evidence="2">BIOML-A4</strain>
    </source>
</reference>
<dbReference type="InterPro" id="IPR007111">
    <property type="entry name" value="NACHT_NTPase"/>
</dbReference>
<feature type="domain" description="NACHT" evidence="1">
    <location>
        <begin position="199"/>
        <end position="338"/>
    </location>
</feature>
<proteinExistence type="predicted"/>
<accession>A0A6G1ZHF5</accession>
<evidence type="ECO:0000259" key="1">
    <source>
        <dbReference type="Pfam" id="PF05729"/>
    </source>
</evidence>
<dbReference type="Pfam" id="PF05729">
    <property type="entry name" value="NACHT"/>
    <property type="match status" value="1"/>
</dbReference>
<evidence type="ECO:0000313" key="2">
    <source>
        <dbReference type="EMBL" id="MRY13245.1"/>
    </source>
</evidence>
<name>A0A6G1ZHF5_9BACT</name>
<organism evidence="2">
    <name type="scientific">Parabacteroides goldsteinii</name>
    <dbReference type="NCBI Taxonomy" id="328812"/>
    <lineage>
        <taxon>Bacteria</taxon>
        <taxon>Pseudomonadati</taxon>
        <taxon>Bacteroidota</taxon>
        <taxon>Bacteroidia</taxon>
        <taxon>Bacteroidales</taxon>
        <taxon>Tannerellaceae</taxon>
        <taxon>Parabacteroides</taxon>
    </lineage>
</organism>
<sequence length="1352" mass="158773">MGIFETLVLPILLSVAANKISNFFAPNIQKKIRKAYEAALNKWSVNKDVIRSRSYLLSSDFGKVANDLKLIPQDLNREDQQLLEYFKTELASDADLLTLLNSIQQEEVLRVTQLDHITLNSTHENTTIAIKELQEIKKRIIPKEKSKYLPFNYFIKNKKQPHYYILRCVKLYTETPNEMEQTTIGNTIVEVIEQTDSLRMVLLGGAGLGKTTELQQVAWEISKRKKFPIFLSLNNYTSRETNIEKYINPRWNEIPPQQLVILMDGFDEIEPGSTMQAVRDIQSFAEQNPSIKIIVSSRTNFYNKTSGEEEGSTLRDFSPYLLESLTQEDYKKYITENFTFDYDCFYKEVTQNRLLPLLENPFFLIALAEIYAEEGKLDKNKSLIIGQLIEKRLNNDIAHYKDAVKDIADNKDHIFKTLKEIATCMVVAGLRSITGKELLFLARNQNNVNLIKRATLFIKSNQRGYWQFEHSYFQEYLAAQYFADLSIDEIKKMMTGSGSGHVMPTWQNTLTLLLSLLKSTDSLFSDLIDWLVNTDPVALLGIEPERLSEDLREQIFRDIFNYYKGKLIWLDNTRINYEDYASFGSIPACIDFIVDEVLNSANELIVRMNAVYVMQRMDFSNYVNARKVLEQLISIVEDQDVSPNFISNVIDIITETNLHILQRDIDHLFDILKHRGNEYIRTSLYRFLLQKKQAERHIDYFLEGILILKNKKLNSDRSRINLLGESQNITTALLQCRSGEAICKVIEWLIGNRELLHEYHIKEWFSSIIDNAIVAYPTHKDIYQYMFRLISSIYISEHKILDKILSFFQATSTTEELIDILLNNYADDHNYIWIYILSRILSPDNYQIIIEAYIAKKLTDDDLKGLCRNIYNNKQRLNLRKEIRKQTGLKIIFPRNLDWNKHNQEKIQAGFDILFDVERFKKECEEFVSRYSPLTQNKYNGIRRKRIMKGKGEDVANRSVMSLIENILYHDDKIKLTPQLVRSYIHDWNLISEIYEILKNDSEKKIKITHEQLSHIQSWFMEYINKVDFTQVVKKGEGNQFSINTYSVLLFYFKKRFEFDCDENIILDMTLCSGTQIGELPTLEYLYTLCNNERFEQRVIENVLDNKIPVDFIYEEHLKFIFEHKLAAAYSHILTRLTDKPGNSFLQSRIVRLYFQAELPLYDIKKLWANLNISLKLEVAEELYQKEEFSFLRSNLPSLYIHANKEQQKSINKLLIKCKDIFGLQNSLDWIKLHKESPFDDISGIWFNFEDISVLPFLIQILEYGYDKSISQSPFMHRMERFAIDGLKYLALAKKENFPIVIEAIEGFIIKNKGKFENVEFLNSYLESIKMEYDKKYYYSHSLEVIRKMLFM</sequence>
<dbReference type="RefSeq" id="WP_007655421.1">
    <property type="nucleotide sequence ID" value="NZ_CAJSYT010000013.1"/>
</dbReference>
<dbReference type="EMBL" id="WKLP01000028">
    <property type="protein sequence ID" value="MRY13245.1"/>
    <property type="molecule type" value="Genomic_DNA"/>
</dbReference>
<dbReference type="Gene3D" id="3.40.50.300">
    <property type="entry name" value="P-loop containing nucleotide triphosphate hydrolases"/>
    <property type="match status" value="1"/>
</dbReference>
<comment type="caution">
    <text evidence="2">The sequence shown here is derived from an EMBL/GenBank/DDBJ whole genome shotgun (WGS) entry which is preliminary data.</text>
</comment>
<dbReference type="InterPro" id="IPR027417">
    <property type="entry name" value="P-loop_NTPase"/>
</dbReference>
<dbReference type="SUPFAM" id="SSF52540">
    <property type="entry name" value="P-loop containing nucleoside triphosphate hydrolases"/>
    <property type="match status" value="1"/>
</dbReference>